<dbReference type="EMBL" id="GL349444">
    <property type="protein sequence ID" value="KNC46857.1"/>
    <property type="molecule type" value="Genomic_DNA"/>
</dbReference>
<keyword evidence="4" id="KW-1185">Reference proteome</keyword>
<evidence type="ECO:0000313" key="4">
    <source>
        <dbReference type="Proteomes" id="UP000054408"/>
    </source>
</evidence>
<reference evidence="3 4" key="1">
    <citation type="submission" date="2010-05" db="EMBL/GenBank/DDBJ databases">
        <title>The Genome Sequence of Thecamonas trahens ATCC 50062.</title>
        <authorList>
            <consortium name="The Broad Institute Genome Sequencing Platform"/>
            <person name="Russ C."/>
            <person name="Cuomo C."/>
            <person name="Shea T."/>
            <person name="Young S.K."/>
            <person name="Zeng Q."/>
            <person name="Koehrsen M."/>
            <person name="Haas B."/>
            <person name="Borodovsky M."/>
            <person name="Guigo R."/>
            <person name="Alvarado L."/>
            <person name="Berlin A."/>
            <person name="Bochicchio J."/>
            <person name="Borenstein D."/>
            <person name="Chapman S."/>
            <person name="Chen Z."/>
            <person name="Freedman E."/>
            <person name="Gellesch M."/>
            <person name="Goldberg J."/>
            <person name="Griggs A."/>
            <person name="Gujja S."/>
            <person name="Heilman E."/>
            <person name="Heiman D."/>
            <person name="Hepburn T."/>
            <person name="Howarth C."/>
            <person name="Jen D."/>
            <person name="Larson L."/>
            <person name="Mehta T."/>
            <person name="Park D."/>
            <person name="Pearson M."/>
            <person name="Roberts A."/>
            <person name="Saif S."/>
            <person name="Shenoy N."/>
            <person name="Sisk P."/>
            <person name="Stolte C."/>
            <person name="Sykes S."/>
            <person name="Thomson T."/>
            <person name="Walk T."/>
            <person name="White J."/>
            <person name="Yandava C."/>
            <person name="Burger G."/>
            <person name="Gray M.W."/>
            <person name="Holland P.W.H."/>
            <person name="King N."/>
            <person name="Lang F.B.F."/>
            <person name="Roger A.J."/>
            <person name="Ruiz-Trillo I."/>
            <person name="Lander E."/>
            <person name="Nusbaum C."/>
        </authorList>
    </citation>
    <scope>NUCLEOTIDE SEQUENCE [LARGE SCALE GENOMIC DNA]</scope>
    <source>
        <strain evidence="3 4">ATCC 50062</strain>
    </source>
</reference>
<protein>
    <recommendedName>
        <fullName evidence="5">Transmembrane protein</fullName>
    </recommendedName>
</protein>
<feature type="region of interest" description="Disordered" evidence="1">
    <location>
        <begin position="34"/>
        <end position="64"/>
    </location>
</feature>
<feature type="transmembrane region" description="Helical" evidence="2">
    <location>
        <begin position="125"/>
        <end position="148"/>
    </location>
</feature>
<accession>A0A0L0D3E4</accession>
<gene>
    <name evidence="3" type="ORF">AMSG_03288</name>
</gene>
<keyword evidence="2" id="KW-1133">Transmembrane helix</keyword>
<evidence type="ECO:0000313" key="3">
    <source>
        <dbReference type="EMBL" id="KNC46857.1"/>
    </source>
</evidence>
<organism evidence="3 4">
    <name type="scientific">Thecamonas trahens ATCC 50062</name>
    <dbReference type="NCBI Taxonomy" id="461836"/>
    <lineage>
        <taxon>Eukaryota</taxon>
        <taxon>Apusozoa</taxon>
        <taxon>Apusomonadida</taxon>
        <taxon>Apusomonadidae</taxon>
        <taxon>Thecamonas</taxon>
    </lineage>
</organism>
<dbReference type="GeneID" id="25562900"/>
<name>A0A0L0D3E4_THETB</name>
<sequence>MADDDFLSNSYAYEYAYEDEVMGGEHKRVHAAGAKAGAAAQSEPPADVGADNSDAGADNGAGASSTSRIKAAVSAVRDRALSNERAKLAVSEALLQWVDAVSPATKKSIIASVSEHRVRRIYRVWLKYMTALMTVGHFLFFIVMAAAINERFHFAHLAFPLATGLFAFGGYPVWTQKIRKLRLPIPRMHQMLQIFFAGVILYVAATDLAHIVFAANVSAHAKHFCMDREAGFLCGPGGVSGPWLKFLLATGSLLSAVAITTAGMFILRYVFVYLVFLEWSWVRHHGGEPGDEALAMYKPMIKFGSFLVRWGVKAKQKLLYYCCYAELAEHDSEAEHGTGAYEAPEEQLSVSSDLESGRDADEQEEEEESGWASSSTHSSGDEIVTACLVTCCCSMACCALIGCIVLSGAARQISCLLFYIIVESA</sequence>
<feature type="region of interest" description="Disordered" evidence="1">
    <location>
        <begin position="335"/>
        <end position="378"/>
    </location>
</feature>
<dbReference type="RefSeq" id="XP_013760130.1">
    <property type="nucleotide sequence ID" value="XM_013904676.1"/>
</dbReference>
<evidence type="ECO:0000256" key="1">
    <source>
        <dbReference type="SAM" id="MobiDB-lite"/>
    </source>
</evidence>
<dbReference type="Proteomes" id="UP000054408">
    <property type="component" value="Unassembled WGS sequence"/>
</dbReference>
<evidence type="ECO:0000256" key="2">
    <source>
        <dbReference type="SAM" id="Phobius"/>
    </source>
</evidence>
<evidence type="ECO:0008006" key="5">
    <source>
        <dbReference type="Google" id="ProtNLM"/>
    </source>
</evidence>
<feature type="transmembrane region" description="Helical" evidence="2">
    <location>
        <begin position="194"/>
        <end position="213"/>
    </location>
</feature>
<proteinExistence type="predicted"/>
<keyword evidence="2" id="KW-0812">Transmembrane</keyword>
<keyword evidence="2" id="KW-0472">Membrane</keyword>
<feature type="transmembrane region" description="Helical" evidence="2">
    <location>
        <begin position="253"/>
        <end position="276"/>
    </location>
</feature>
<dbReference type="AlphaFoldDB" id="A0A0L0D3E4"/>
<feature type="transmembrane region" description="Helical" evidence="2">
    <location>
        <begin position="154"/>
        <end position="174"/>
    </location>
</feature>